<gene>
    <name evidence="1" type="ORF">PZA18_10350</name>
</gene>
<evidence type="ECO:0000313" key="1">
    <source>
        <dbReference type="EMBL" id="MDK2124452.1"/>
    </source>
</evidence>
<organism evidence="1 2">
    <name type="scientific">Parachitinimonas caeni</name>
    <dbReference type="NCBI Taxonomy" id="3031301"/>
    <lineage>
        <taxon>Bacteria</taxon>
        <taxon>Pseudomonadati</taxon>
        <taxon>Pseudomonadota</taxon>
        <taxon>Betaproteobacteria</taxon>
        <taxon>Neisseriales</taxon>
        <taxon>Chitinibacteraceae</taxon>
        <taxon>Parachitinimonas</taxon>
    </lineage>
</organism>
<dbReference type="SUPFAM" id="SSF47413">
    <property type="entry name" value="lambda repressor-like DNA-binding domains"/>
    <property type="match status" value="1"/>
</dbReference>
<protein>
    <submittedName>
        <fullName evidence="1">Helix-turn-helix transcriptional regulator</fullName>
    </submittedName>
</protein>
<dbReference type="Proteomes" id="UP001172778">
    <property type="component" value="Unassembled WGS sequence"/>
</dbReference>
<sequence length="275" mass="31369">MGKRENVNPTSHIMGNVAALLYEIEPYKHRWASWLAERTGMTPHWMRKFLAGKASSLEVYYKVADALGVPIARLFDESLPNSRVITAKANIAGRVSIVRAWITLECFIPWNDEYLYAIRVDDGTWHILDAGDPHTGPAYRVLRHEGVGDPQPLDVCKILLCALPGNEDAEDLKLWLIRRGFTVRMECDIHSIPGISRRWKQHILIAMVDQDIQLFDEVIAKARTPLSAIAIRDSVNCIELIEDFPNRYWIVPPTSHDILFAIKKLVYFLSPETKL</sequence>
<keyword evidence="2" id="KW-1185">Reference proteome</keyword>
<reference evidence="1" key="1">
    <citation type="submission" date="2023-03" db="EMBL/GenBank/DDBJ databases">
        <title>Chitinimonas shenzhenensis gen. nov., sp. nov., a novel member of family Burkholderiaceae isolated from activated sludge collected in Shen Zhen, China.</title>
        <authorList>
            <person name="Wang X."/>
        </authorList>
    </citation>
    <scope>NUCLEOTIDE SEQUENCE</scope>
    <source>
        <strain evidence="1">DQS-5</strain>
    </source>
</reference>
<accession>A0ABT7E0L8</accession>
<dbReference type="RefSeq" id="WP_284100765.1">
    <property type="nucleotide sequence ID" value="NZ_JARRAF010000010.1"/>
</dbReference>
<dbReference type="CDD" id="cd00093">
    <property type="entry name" value="HTH_XRE"/>
    <property type="match status" value="1"/>
</dbReference>
<dbReference type="InterPro" id="IPR010982">
    <property type="entry name" value="Lambda_DNA-bd_dom_sf"/>
</dbReference>
<dbReference type="InterPro" id="IPR001387">
    <property type="entry name" value="Cro/C1-type_HTH"/>
</dbReference>
<name>A0ABT7E0L8_9NEIS</name>
<evidence type="ECO:0000313" key="2">
    <source>
        <dbReference type="Proteomes" id="UP001172778"/>
    </source>
</evidence>
<dbReference type="EMBL" id="JARRAF010000010">
    <property type="protein sequence ID" value="MDK2124452.1"/>
    <property type="molecule type" value="Genomic_DNA"/>
</dbReference>
<comment type="caution">
    <text evidence="1">The sequence shown here is derived from an EMBL/GenBank/DDBJ whole genome shotgun (WGS) entry which is preliminary data.</text>
</comment>
<proteinExistence type="predicted"/>